<name>A0A1X3D1X6_9NEIS</name>
<dbReference type="STRING" id="194197.BWD09_11945"/>
<reference evidence="2" key="1">
    <citation type="submission" date="2017-01" db="EMBL/GenBank/DDBJ databases">
        <authorList>
            <person name="Wolfgang W.J."/>
            <person name="Cole J."/>
            <person name="Wroblewski D."/>
            <person name="Mcginnis J."/>
            <person name="Musser K.A."/>
        </authorList>
    </citation>
    <scope>NUCLEOTIDE SEQUENCE [LARGE SCALE GENOMIC DNA]</scope>
    <source>
        <strain evidence="2">DSM 19151</strain>
    </source>
</reference>
<accession>A0A1X3D1X6</accession>
<proteinExistence type="predicted"/>
<comment type="caution">
    <text evidence="1">The sequence shown here is derived from an EMBL/GenBank/DDBJ whole genome shotgun (WGS) entry which is preliminary data.</text>
</comment>
<gene>
    <name evidence="1" type="ORF">BWD09_11945</name>
</gene>
<evidence type="ECO:0000313" key="2">
    <source>
        <dbReference type="Proteomes" id="UP000193118"/>
    </source>
</evidence>
<evidence type="ECO:0000313" key="1">
    <source>
        <dbReference type="EMBL" id="OSI13920.1"/>
    </source>
</evidence>
<organism evidence="1 2">
    <name type="scientific">Neisseria dentiae</name>
    <dbReference type="NCBI Taxonomy" id="194197"/>
    <lineage>
        <taxon>Bacteria</taxon>
        <taxon>Pseudomonadati</taxon>
        <taxon>Pseudomonadota</taxon>
        <taxon>Betaproteobacteria</taxon>
        <taxon>Neisseriales</taxon>
        <taxon>Neisseriaceae</taxon>
        <taxon>Neisseria</taxon>
    </lineage>
</organism>
<sequence length="208" mass="23073">MLCLQNPNGPMAVQECQQDVQAFFTELALAYYGHNVSIPICTPSMKNGTFFTIGKVYEFVPVSKDGTVTGYRWDQKNQFAISTYIGNKSWRNWAFSGKVNPDSMQVENMQVGLLDTMSQESSRFLSVQPWGAKGVPSGGPYASAMPKGMSLTTYFPNEKLLAAVKNKNINNNGIGYGRNRFSNSKQNAETVRYVNAWKSATGYKEGVK</sequence>
<dbReference type="EMBL" id="MTBO01000049">
    <property type="protein sequence ID" value="OSI13920.1"/>
    <property type="molecule type" value="Genomic_DNA"/>
</dbReference>
<dbReference type="Proteomes" id="UP000193118">
    <property type="component" value="Unassembled WGS sequence"/>
</dbReference>
<protein>
    <submittedName>
        <fullName evidence="1">Uncharacterized protein</fullName>
    </submittedName>
</protein>
<keyword evidence="2" id="KW-1185">Reference proteome</keyword>
<dbReference type="AlphaFoldDB" id="A0A1X3D1X6"/>